<reference evidence="2 3" key="1">
    <citation type="submission" date="2018-06" db="EMBL/GenBank/DDBJ databases">
        <authorList>
            <consortium name="Pathogen Informatics"/>
            <person name="Doyle S."/>
        </authorList>
    </citation>
    <scope>NUCLEOTIDE SEQUENCE [LARGE SCALE GENOMIC DNA]</scope>
    <source>
        <strain evidence="2 3">NCTC11388</strain>
    </source>
</reference>
<dbReference type="SMART" id="SM00028">
    <property type="entry name" value="TPR"/>
    <property type="match status" value="3"/>
</dbReference>
<evidence type="ECO:0000256" key="1">
    <source>
        <dbReference type="SAM" id="SignalP"/>
    </source>
</evidence>
<feature type="chain" id="PRO_5016731532" evidence="1">
    <location>
        <begin position="20"/>
        <end position="434"/>
    </location>
</feature>
<gene>
    <name evidence="2" type="ORF">NCTC11388_04030</name>
</gene>
<evidence type="ECO:0000313" key="3">
    <source>
        <dbReference type="Proteomes" id="UP000254893"/>
    </source>
</evidence>
<dbReference type="Gene3D" id="1.25.40.10">
    <property type="entry name" value="Tetratricopeptide repeat domain"/>
    <property type="match status" value="2"/>
</dbReference>
<dbReference type="EMBL" id="UGYW01000002">
    <property type="protein sequence ID" value="SUJ26936.1"/>
    <property type="molecule type" value="Genomic_DNA"/>
</dbReference>
<dbReference type="InterPro" id="IPR011990">
    <property type="entry name" value="TPR-like_helical_dom_sf"/>
</dbReference>
<name>A0A380CSX0_SPHSI</name>
<feature type="signal peptide" evidence="1">
    <location>
        <begin position="1"/>
        <end position="19"/>
    </location>
</feature>
<dbReference type="Proteomes" id="UP000254893">
    <property type="component" value="Unassembled WGS sequence"/>
</dbReference>
<sequence length="434" mass="49959">MMKQLLLFFFVFTSLSLTAQNTLRLSAADSLYEEKEFTKALQAYEKLLLQDENNSYILCKAGLCQYELKDFQKAKEKFRLAALYCAPEDKENIALYYTNLSACFSNLQDNEKAYEYAIKAYSIMEDSGIQLWNAASMAQNLGKYDECLKIMDNAKVEKNNAFLTLYGRCYMAKNLYQQCIDSYEQFLANYDPDDDFVTLDAEDEKGRLAIAYAFRLTSPDLSEQEIDAYIARLKELWISQSADEMARTNMLNSFFKDENICSIYSYSAVICNKLFNALVADASPVEKMQFQYYTQKNYSDALEMARGLMNDTANLSGEELQKVKAIQYFASLRLFIADYLRRGKQVDQEQLRTLAVGFNDLFEKGKVYSDEEFQQGTAEFGYMQETFACFQNSFKTKEEQREAAPILLQITKDLPNVTARKGLTEILSKGYIQN</sequence>
<organism evidence="2 3">
    <name type="scientific">Sphingobacterium spiritivorum</name>
    <name type="common">Flavobacterium spiritivorum</name>
    <dbReference type="NCBI Taxonomy" id="258"/>
    <lineage>
        <taxon>Bacteria</taxon>
        <taxon>Pseudomonadati</taxon>
        <taxon>Bacteroidota</taxon>
        <taxon>Sphingobacteriia</taxon>
        <taxon>Sphingobacteriales</taxon>
        <taxon>Sphingobacteriaceae</taxon>
        <taxon>Sphingobacterium</taxon>
    </lineage>
</organism>
<dbReference type="InterPro" id="IPR019734">
    <property type="entry name" value="TPR_rpt"/>
</dbReference>
<protein>
    <submittedName>
        <fullName evidence="2">Predicted O-linked N-acetylglucosamine transferase, SPINDLY family</fullName>
    </submittedName>
</protein>
<keyword evidence="1" id="KW-0732">Signal</keyword>
<dbReference type="AlphaFoldDB" id="A0A380CSX0"/>
<accession>A0A380CSX0</accession>
<proteinExistence type="predicted"/>
<dbReference type="SUPFAM" id="SSF48452">
    <property type="entry name" value="TPR-like"/>
    <property type="match status" value="1"/>
</dbReference>
<keyword evidence="2" id="KW-0808">Transferase</keyword>
<evidence type="ECO:0000313" key="2">
    <source>
        <dbReference type="EMBL" id="SUJ26936.1"/>
    </source>
</evidence>
<dbReference type="GO" id="GO:0016740">
    <property type="term" value="F:transferase activity"/>
    <property type="evidence" value="ECO:0007669"/>
    <property type="project" value="UniProtKB-KW"/>
</dbReference>
<dbReference type="RefSeq" id="WP_258862429.1">
    <property type="nucleotide sequence ID" value="NZ_UGYW01000002.1"/>
</dbReference>